<evidence type="ECO:0000313" key="5">
    <source>
        <dbReference type="EMBL" id="EST10770.1"/>
    </source>
</evidence>
<dbReference type="Proteomes" id="UP000018296">
    <property type="component" value="Unassembled WGS sequence"/>
</dbReference>
<gene>
    <name evidence="5" type="ORF">P343_15640</name>
</gene>
<dbReference type="PANTHER" id="PTHR34976">
    <property type="entry name" value="RIBONUCLEASE YQCG-RELATED"/>
    <property type="match status" value="1"/>
</dbReference>
<dbReference type="InterPro" id="IPR051768">
    <property type="entry name" value="Bact_secretion_toxin"/>
</dbReference>
<dbReference type="OrthoDB" id="6636741at2"/>
<dbReference type="InterPro" id="IPR006829">
    <property type="entry name" value="LXG_dom"/>
</dbReference>
<dbReference type="EMBL" id="AWTC01000018">
    <property type="protein sequence ID" value="EST10770.1"/>
    <property type="molecule type" value="Genomic_DNA"/>
</dbReference>
<dbReference type="AlphaFoldDB" id="V6IUS2"/>
<comment type="caution">
    <text evidence="5">The sequence shown here is derived from an EMBL/GenBank/DDBJ whole genome shotgun (WGS) entry which is preliminary data.</text>
</comment>
<dbReference type="eggNOG" id="COG5444">
    <property type="taxonomic scope" value="Bacteria"/>
</dbReference>
<name>V6IUS2_9BACL</name>
<dbReference type="Pfam" id="PF14449">
    <property type="entry name" value="PT-TG"/>
    <property type="match status" value="1"/>
</dbReference>
<keyword evidence="6" id="KW-1185">Reference proteome</keyword>
<evidence type="ECO:0000259" key="4">
    <source>
        <dbReference type="PROSITE" id="PS51756"/>
    </source>
</evidence>
<feature type="domain" description="LXG" evidence="4">
    <location>
        <begin position="13"/>
        <end position="248"/>
    </location>
</feature>
<evidence type="ECO:0000256" key="2">
    <source>
        <dbReference type="ARBA" id="ARBA00022525"/>
    </source>
</evidence>
<reference evidence="5 6" key="1">
    <citation type="journal article" date="2013" name="Genome Announc.">
        <title>Genome Sequence of Sporolactobacillus laevolacticus DSM442, an Efficient Polymer-Grade D-Lactate Producer from Agricultural Waste Cottonseed as a Nitrogen Source.</title>
        <authorList>
            <person name="Wang H."/>
            <person name="Wang L."/>
            <person name="Ju J."/>
            <person name="Yu B."/>
            <person name="Ma Y."/>
        </authorList>
    </citation>
    <scope>NUCLEOTIDE SEQUENCE [LARGE SCALE GENOMIC DNA]</scope>
    <source>
        <strain evidence="5 6">DSM 442</strain>
    </source>
</reference>
<proteinExistence type="inferred from homology"/>
<comment type="similarity">
    <text evidence="3">In the N-terminal section; belongs to the LXG family.</text>
</comment>
<dbReference type="Pfam" id="PF04740">
    <property type="entry name" value="LXG"/>
    <property type="match status" value="1"/>
</dbReference>
<accession>V6IUS2</accession>
<dbReference type="PROSITE" id="PS51756">
    <property type="entry name" value="LXG"/>
    <property type="match status" value="1"/>
</dbReference>
<comment type="subcellular location">
    <subcellularLocation>
        <location evidence="1">Secreted</location>
    </subcellularLocation>
</comment>
<evidence type="ECO:0000256" key="3">
    <source>
        <dbReference type="ARBA" id="ARBA00034117"/>
    </source>
</evidence>
<protein>
    <submittedName>
        <fullName evidence="5">Transposase</fullName>
    </submittedName>
</protein>
<evidence type="ECO:0000313" key="6">
    <source>
        <dbReference type="Proteomes" id="UP000018296"/>
    </source>
</evidence>
<keyword evidence="2" id="KW-0964">Secreted</keyword>
<evidence type="ECO:0000256" key="1">
    <source>
        <dbReference type="ARBA" id="ARBA00004613"/>
    </source>
</evidence>
<dbReference type="RefSeq" id="WP_023511343.1">
    <property type="nucleotide sequence ID" value="NZ_AWTC01000018.1"/>
</dbReference>
<dbReference type="PATRIC" id="fig|1395513.3.peg.3181"/>
<organism evidence="5 6">
    <name type="scientific">Sporolactobacillus laevolacticus DSM 442</name>
    <dbReference type="NCBI Taxonomy" id="1395513"/>
    <lineage>
        <taxon>Bacteria</taxon>
        <taxon>Bacillati</taxon>
        <taxon>Bacillota</taxon>
        <taxon>Bacilli</taxon>
        <taxon>Bacillales</taxon>
        <taxon>Sporolactobacillaceae</taxon>
        <taxon>Sporolactobacillus</taxon>
    </lineage>
</organism>
<dbReference type="GO" id="GO:0005576">
    <property type="term" value="C:extracellular region"/>
    <property type="evidence" value="ECO:0007669"/>
    <property type="project" value="UniProtKB-SubCell"/>
</dbReference>
<sequence length="654" mass="72454">MRINSGGAGSAGDTKTYDAESLIAAANARAKHYQTLRSQFHTLRVAFNQIADLGTDFQGKGADAIKKFYAAQVNVVDAWLRMIDKQIAYYHGVAGTIDDKNLGGDTQVQVPFLDEDLSRGYARSKEMVREQRDDIAKILSGISDLVPINVFSNHDVDQALDASEQKRAKMVLDVQDLDQNLTNEYRQVTDDLPYIASLYGELINATRQGADVQPMHFNAQAYHDSKIYQVQDEMKKTTQSYLQYKKQQETVRGMEKQREVEVNRPWYEKAGSAIATFAGELSGYYDYLRAVQGIDPETGRKLSTAERVEAGAMAASTFIPIIGWGGRIVKGGEALYKTARGLEAAGQSLKAYDQASRTLKVLSTSEKGINALLAGNGVIEASTGRDMFGKPLTEEQRKNSLLQGIMMMNAFSRGKLVSNEEKIAVGEQAKAFKEHVNNLVQQAKETIGSHKMKPAMAGASDELSQLTDDVRKTHSMMKADGMGEASGKSAVESDKLHAVKGSGNGNNVSGEEVYGPYYDEAKKLHESNPEWYPNPDESTIVKGKELKEVRADYQALVRRGELEKGHHIQGLAFGGENVTLNIKITGESTIRSDQIDDLNLDFYHEMGYGKKDAKILKIHENEEGIILFGNNPQHTQVTTFQNKVLKWQREDGRR</sequence>
<dbReference type="PANTHER" id="PTHR34976:SF2">
    <property type="entry name" value="TYPE VII SECRETION SYSTEM PROTEIN ESSD"/>
    <property type="match status" value="1"/>
</dbReference>
<dbReference type="InterPro" id="IPR027797">
    <property type="entry name" value="PT-TG_dom"/>
</dbReference>